<sequence length="96" mass="10663">MFNKFSRYHNLPIKSLTDAAGREVAYVARRIIPQGKVPIAQVKVQPGDRLDLVAHRSIGAADQFWRVGDANPTPNELPSLTAMTGRRLNLTLIDPE</sequence>
<proteinExistence type="predicted"/>
<dbReference type="AlphaFoldDB" id="A0A1X6ZSC9"/>
<reference evidence="1 2" key="1">
    <citation type="submission" date="2017-03" db="EMBL/GenBank/DDBJ databases">
        <authorList>
            <person name="Afonso C.L."/>
            <person name="Miller P.J."/>
            <person name="Scott M.A."/>
            <person name="Spackman E."/>
            <person name="Goraichik I."/>
            <person name="Dimitrov K.M."/>
            <person name="Suarez D.L."/>
            <person name="Swayne D.E."/>
        </authorList>
    </citation>
    <scope>NUCLEOTIDE SEQUENCE [LARGE SCALE GENOMIC DNA]</scope>
    <source>
        <strain evidence="1 2">CECT 7450</strain>
    </source>
</reference>
<dbReference type="Proteomes" id="UP000193061">
    <property type="component" value="Unassembled WGS sequence"/>
</dbReference>
<keyword evidence="2" id="KW-1185">Reference proteome</keyword>
<name>A0A1X6ZSC9_9RHOB</name>
<gene>
    <name evidence="1" type="ORF">ROA7450_03100</name>
</gene>
<evidence type="ECO:0000313" key="2">
    <source>
        <dbReference type="Proteomes" id="UP000193061"/>
    </source>
</evidence>
<dbReference type="EMBL" id="FWFX01000010">
    <property type="protein sequence ID" value="SLN59788.1"/>
    <property type="molecule type" value="Genomic_DNA"/>
</dbReference>
<dbReference type="OrthoDB" id="9809850at2"/>
<accession>A0A1X6ZSC9</accession>
<organism evidence="1 2">
    <name type="scientific">Roseovarius albus</name>
    <dbReference type="NCBI Taxonomy" id="1247867"/>
    <lineage>
        <taxon>Bacteria</taxon>
        <taxon>Pseudomonadati</taxon>
        <taxon>Pseudomonadota</taxon>
        <taxon>Alphaproteobacteria</taxon>
        <taxon>Rhodobacterales</taxon>
        <taxon>Roseobacteraceae</taxon>
        <taxon>Roseovarius</taxon>
    </lineage>
</organism>
<protein>
    <recommendedName>
        <fullName evidence="3">LysM domain-containing protein</fullName>
    </recommendedName>
</protein>
<evidence type="ECO:0008006" key="3">
    <source>
        <dbReference type="Google" id="ProtNLM"/>
    </source>
</evidence>
<dbReference type="RefSeq" id="WP_085806735.1">
    <property type="nucleotide sequence ID" value="NZ_FWFX01000010.1"/>
</dbReference>
<evidence type="ECO:0000313" key="1">
    <source>
        <dbReference type="EMBL" id="SLN59788.1"/>
    </source>
</evidence>